<keyword evidence="3" id="KW-1185">Reference proteome</keyword>
<proteinExistence type="predicted"/>
<dbReference type="RefSeq" id="WP_209653299.1">
    <property type="nucleotide sequence ID" value="NZ_JAGJCB010000003.1"/>
</dbReference>
<organism evidence="2 3">
    <name type="scientific">Mariniflexile gromovii</name>
    <dbReference type="NCBI Taxonomy" id="362523"/>
    <lineage>
        <taxon>Bacteria</taxon>
        <taxon>Pseudomonadati</taxon>
        <taxon>Bacteroidota</taxon>
        <taxon>Flavobacteriia</taxon>
        <taxon>Flavobacteriales</taxon>
        <taxon>Flavobacteriaceae</taxon>
        <taxon>Mariniflexile</taxon>
    </lineage>
</organism>
<evidence type="ECO:0000313" key="3">
    <source>
        <dbReference type="Proteomes" id="UP000670776"/>
    </source>
</evidence>
<protein>
    <submittedName>
        <fullName evidence="2">Uncharacterized protein</fullName>
    </submittedName>
</protein>
<name>A0ABS4BT79_9FLAO</name>
<feature type="signal peptide" evidence="1">
    <location>
        <begin position="1"/>
        <end position="19"/>
    </location>
</feature>
<comment type="caution">
    <text evidence="2">The sequence shown here is derived from an EMBL/GenBank/DDBJ whole genome shotgun (WGS) entry which is preliminary data.</text>
</comment>
<gene>
    <name evidence="2" type="ORF">J8H85_05145</name>
</gene>
<accession>A0ABS4BT79</accession>
<evidence type="ECO:0000256" key="1">
    <source>
        <dbReference type="SAM" id="SignalP"/>
    </source>
</evidence>
<keyword evidence="1" id="KW-0732">Signal</keyword>
<evidence type="ECO:0000313" key="2">
    <source>
        <dbReference type="EMBL" id="MBP0903206.1"/>
    </source>
</evidence>
<dbReference type="Proteomes" id="UP000670776">
    <property type="component" value="Unassembled WGS sequence"/>
</dbReference>
<sequence length="368" mass="42746">MGKLFLILWISMFSATIQAQKIINNPDYINTNINGSVTKVELTDSETILHFHIKVRMGSWFSVPNQTYIESSVDGKRLFVVKADGTTLHRKHHMTDSDEVRFKLYFPPLPKDVETINYGESNKDGNWFIYKLDVTKDGKRFLNTSNTNNLNPWKISIGSSNPAASSKDRVVEMLDYKRANYVSIGGESILAKDLPSNFFGSWYDKYDTLILIATPDYIVSDYRVQYYQDIKKIGENKFFIKSANRGFEILSLDKETMTIRTERLSTLKRKPSSNQVPKFLKGNWLHWDNKKEIKVTDDYFYNNDHGDLGVYEVKYRIDQVVESESGNVIWFVLYNQGDYYLYSARKSEGEYVLQPRGFANARYKKVKN</sequence>
<feature type="chain" id="PRO_5047526592" evidence="1">
    <location>
        <begin position="20"/>
        <end position="368"/>
    </location>
</feature>
<reference evidence="2 3" key="1">
    <citation type="submission" date="2021-04" db="EMBL/GenBank/DDBJ databases">
        <title>Mariniflexile gromovii gen. nov., sp. nov., a gliding bacterium isolated from the sea urchin Strongylocentrotus intermedius.</title>
        <authorList>
            <person name="Ko S."/>
            <person name="Le V."/>
            <person name="Ahn C.-Y."/>
            <person name="Oh H.-M."/>
        </authorList>
    </citation>
    <scope>NUCLEOTIDE SEQUENCE [LARGE SCALE GENOMIC DNA]</scope>
    <source>
        <strain evidence="2 3">KCTC 12570</strain>
    </source>
</reference>
<dbReference type="EMBL" id="JAGJCB010000003">
    <property type="protein sequence ID" value="MBP0903206.1"/>
    <property type="molecule type" value="Genomic_DNA"/>
</dbReference>